<evidence type="ECO:0000256" key="5">
    <source>
        <dbReference type="ARBA" id="ARBA00022617"/>
    </source>
</evidence>
<comment type="cofactor">
    <cofactor evidence="1 13">
        <name>heme</name>
        <dbReference type="ChEBI" id="CHEBI:30413"/>
    </cofactor>
</comment>
<dbReference type="InterPro" id="IPR050364">
    <property type="entry name" value="Cytochrome_P450_fung"/>
</dbReference>
<dbReference type="PROSITE" id="PS00086">
    <property type="entry name" value="CYTOCHROME_P450"/>
    <property type="match status" value="1"/>
</dbReference>
<keyword evidence="5 13" id="KW-0349">Heme</keyword>
<keyword evidence="12" id="KW-0472">Membrane</keyword>
<evidence type="ECO:0000256" key="6">
    <source>
        <dbReference type="ARBA" id="ARBA00022692"/>
    </source>
</evidence>
<dbReference type="GO" id="GO:0016705">
    <property type="term" value="F:oxidoreductase activity, acting on paired donors, with incorporation or reduction of molecular oxygen"/>
    <property type="evidence" value="ECO:0007669"/>
    <property type="project" value="InterPro"/>
</dbReference>
<keyword evidence="16" id="KW-1185">Reference proteome</keyword>
<dbReference type="SUPFAM" id="SSF48264">
    <property type="entry name" value="Cytochrome P450"/>
    <property type="match status" value="1"/>
</dbReference>
<evidence type="ECO:0000256" key="9">
    <source>
        <dbReference type="ARBA" id="ARBA00023002"/>
    </source>
</evidence>
<dbReference type="InterPro" id="IPR017972">
    <property type="entry name" value="Cyt_P450_CS"/>
</dbReference>
<dbReference type="EMBL" id="ML145133">
    <property type="protein sequence ID" value="TBU57782.1"/>
    <property type="molecule type" value="Genomic_DNA"/>
</dbReference>
<dbReference type="Pfam" id="PF00067">
    <property type="entry name" value="p450"/>
    <property type="match status" value="1"/>
</dbReference>
<evidence type="ECO:0000256" key="3">
    <source>
        <dbReference type="ARBA" id="ARBA00005179"/>
    </source>
</evidence>
<evidence type="ECO:0000256" key="2">
    <source>
        <dbReference type="ARBA" id="ARBA00004167"/>
    </source>
</evidence>
<dbReference type="Proteomes" id="UP000292082">
    <property type="component" value="Unassembled WGS sequence"/>
</dbReference>
<evidence type="ECO:0000256" key="12">
    <source>
        <dbReference type="ARBA" id="ARBA00023136"/>
    </source>
</evidence>
<comment type="subcellular location">
    <subcellularLocation>
        <location evidence="2">Membrane</location>
        <topology evidence="2">Single-pass membrane protein</topology>
    </subcellularLocation>
</comment>
<dbReference type="Gene3D" id="1.10.630.10">
    <property type="entry name" value="Cytochrome P450"/>
    <property type="match status" value="1"/>
</dbReference>
<evidence type="ECO:0000256" key="11">
    <source>
        <dbReference type="ARBA" id="ARBA00023033"/>
    </source>
</evidence>
<evidence type="ECO:0000313" key="15">
    <source>
        <dbReference type="EMBL" id="TBU57782.1"/>
    </source>
</evidence>
<evidence type="ECO:0000256" key="10">
    <source>
        <dbReference type="ARBA" id="ARBA00023004"/>
    </source>
</evidence>
<sequence>MLSEFIASTDPTLATLAGTSWFILVLVYIRYLVSWKTRSRGLPPPPGPRPLPIIGNRLDWPKANQWATFRDLGMKYGDRLGSPKAISEFLDRKSANTSDRPPSAVSDLIGLDINFSGDKRTFWQHFHPGALPAYQQTQRHAAHRFLRRLLEKPLKLREHIRFAFTTAIVKVLFDIDVSDENDEIMDIVEAALAWTGEVLMSGKYLVEVLPVLKYVPPWIPGATLQRLSVYYRYTIARLKDVPYGRAKVALARGEGADCVVGKLIRKMIGERDGRPTSEEEDIIKNVATVSLEGTLCLHYMFSTVQTVFVAMSRYPEVQKKAQAELDAVLGPNRLPEFSDTSSLVYVNVVIKEALRWQVVVPFSLPHMTTEHDVFRGYFIPAGTVIMPNVSACMHDPNIYEDPYEFRPELFIHNGKLDFSGAPDPASFVFGFGRRICPGRYFAENGLFINVASVLHVFDISPPVDDQGNVIDIVPQVTDGLLCYPVDCRCTIQPRSAEARVLIQAAQRVG</sequence>
<dbReference type="CDD" id="cd11065">
    <property type="entry name" value="CYP64-like"/>
    <property type="match status" value="1"/>
</dbReference>
<dbReference type="GO" id="GO:0005506">
    <property type="term" value="F:iron ion binding"/>
    <property type="evidence" value="ECO:0007669"/>
    <property type="project" value="InterPro"/>
</dbReference>
<keyword evidence="8" id="KW-1133">Transmembrane helix</keyword>
<evidence type="ECO:0000256" key="1">
    <source>
        <dbReference type="ARBA" id="ARBA00001971"/>
    </source>
</evidence>
<dbReference type="AlphaFoldDB" id="A0A4Q9P4H8"/>
<keyword evidence="7 13" id="KW-0479">Metal-binding</keyword>
<reference evidence="15 16" key="1">
    <citation type="submission" date="2019-01" db="EMBL/GenBank/DDBJ databases">
        <title>Draft genome sequences of three monokaryotic isolates of the white-rot basidiomycete fungus Dichomitus squalens.</title>
        <authorList>
            <consortium name="DOE Joint Genome Institute"/>
            <person name="Lopez S.C."/>
            <person name="Andreopoulos B."/>
            <person name="Pangilinan J."/>
            <person name="Lipzen A."/>
            <person name="Riley R."/>
            <person name="Ahrendt S."/>
            <person name="Ng V."/>
            <person name="Barry K."/>
            <person name="Daum C."/>
            <person name="Grigoriev I.V."/>
            <person name="Hilden K.S."/>
            <person name="Makela M.R."/>
            <person name="de Vries R.P."/>
        </authorList>
    </citation>
    <scope>NUCLEOTIDE SEQUENCE [LARGE SCALE GENOMIC DNA]</scope>
    <source>
        <strain evidence="15 16">CBS 464.89</strain>
    </source>
</reference>
<dbReference type="GO" id="GO:0004497">
    <property type="term" value="F:monooxygenase activity"/>
    <property type="evidence" value="ECO:0007669"/>
    <property type="project" value="UniProtKB-KW"/>
</dbReference>
<dbReference type="InterPro" id="IPR002401">
    <property type="entry name" value="Cyt_P450_E_grp-I"/>
</dbReference>
<evidence type="ECO:0000256" key="4">
    <source>
        <dbReference type="ARBA" id="ARBA00010617"/>
    </source>
</evidence>
<comment type="pathway">
    <text evidence="3">Secondary metabolite biosynthesis.</text>
</comment>
<comment type="similarity">
    <text evidence="4 14">Belongs to the cytochrome P450 family.</text>
</comment>
<dbReference type="PRINTS" id="PR00463">
    <property type="entry name" value="EP450I"/>
</dbReference>
<evidence type="ECO:0000256" key="7">
    <source>
        <dbReference type="ARBA" id="ARBA00022723"/>
    </source>
</evidence>
<dbReference type="GO" id="GO:0016020">
    <property type="term" value="C:membrane"/>
    <property type="evidence" value="ECO:0007669"/>
    <property type="project" value="UniProtKB-SubCell"/>
</dbReference>
<name>A0A4Q9P4H8_9APHY</name>
<keyword evidence="11 14" id="KW-0503">Monooxygenase</keyword>
<keyword evidence="10 13" id="KW-0408">Iron</keyword>
<dbReference type="InterPro" id="IPR001128">
    <property type="entry name" value="Cyt_P450"/>
</dbReference>
<feature type="binding site" description="axial binding residue" evidence="13">
    <location>
        <position position="436"/>
    </location>
    <ligand>
        <name>heme</name>
        <dbReference type="ChEBI" id="CHEBI:30413"/>
    </ligand>
    <ligandPart>
        <name>Fe</name>
        <dbReference type="ChEBI" id="CHEBI:18248"/>
    </ligandPart>
</feature>
<dbReference type="InterPro" id="IPR036396">
    <property type="entry name" value="Cyt_P450_sf"/>
</dbReference>
<proteinExistence type="inferred from homology"/>
<dbReference type="PANTHER" id="PTHR46300">
    <property type="entry name" value="P450, PUTATIVE (EUROFUNG)-RELATED-RELATED"/>
    <property type="match status" value="1"/>
</dbReference>
<organism evidence="15 16">
    <name type="scientific">Dichomitus squalens</name>
    <dbReference type="NCBI Taxonomy" id="114155"/>
    <lineage>
        <taxon>Eukaryota</taxon>
        <taxon>Fungi</taxon>
        <taxon>Dikarya</taxon>
        <taxon>Basidiomycota</taxon>
        <taxon>Agaricomycotina</taxon>
        <taxon>Agaricomycetes</taxon>
        <taxon>Polyporales</taxon>
        <taxon>Polyporaceae</taxon>
        <taxon>Dichomitus</taxon>
    </lineage>
</organism>
<evidence type="ECO:0000256" key="14">
    <source>
        <dbReference type="RuleBase" id="RU000461"/>
    </source>
</evidence>
<gene>
    <name evidence="15" type="ORF">BD310DRAFT_949226</name>
</gene>
<evidence type="ECO:0000256" key="13">
    <source>
        <dbReference type="PIRSR" id="PIRSR602401-1"/>
    </source>
</evidence>
<evidence type="ECO:0000313" key="16">
    <source>
        <dbReference type="Proteomes" id="UP000292082"/>
    </source>
</evidence>
<evidence type="ECO:0000256" key="8">
    <source>
        <dbReference type="ARBA" id="ARBA00022989"/>
    </source>
</evidence>
<keyword evidence="9 14" id="KW-0560">Oxidoreductase</keyword>
<accession>A0A4Q9P4H8</accession>
<dbReference type="GO" id="GO:0020037">
    <property type="term" value="F:heme binding"/>
    <property type="evidence" value="ECO:0007669"/>
    <property type="project" value="InterPro"/>
</dbReference>
<keyword evidence="6" id="KW-0812">Transmembrane</keyword>
<dbReference type="PANTHER" id="PTHR46300:SF7">
    <property type="entry name" value="P450, PUTATIVE (EUROFUNG)-RELATED"/>
    <property type="match status" value="1"/>
</dbReference>
<protein>
    <submittedName>
        <fullName evidence="15">Cytochrome P450</fullName>
    </submittedName>
</protein>